<keyword evidence="2" id="KW-1185">Reference proteome</keyword>
<reference evidence="1 2" key="1">
    <citation type="submission" date="2019-03" db="EMBL/GenBank/DDBJ databases">
        <title>Genomics of glacier-inhabiting Cryobacterium strains.</title>
        <authorList>
            <person name="Liu Q."/>
            <person name="Xin Y.-H."/>
        </authorList>
    </citation>
    <scope>NUCLEOTIDE SEQUENCE [LARGE SCALE GENOMIC DNA]</scope>
    <source>
        <strain evidence="1 2">RHLT2-21</strain>
    </source>
</reference>
<name>A0A4V3IDE1_9MICO</name>
<accession>A0A4V3IDE1</accession>
<dbReference type="AlphaFoldDB" id="A0A4V3IDE1"/>
<evidence type="ECO:0000313" key="1">
    <source>
        <dbReference type="EMBL" id="TFC06306.1"/>
    </source>
</evidence>
<dbReference type="EMBL" id="SOFM01000010">
    <property type="protein sequence ID" value="TFC06306.1"/>
    <property type="molecule type" value="Genomic_DNA"/>
</dbReference>
<sequence length="106" mass="11149">MKAEILYIPDCPNSAAAGVALRDALNETGHSDVVIDFHLLTSSDEAAQVPFAGSPTILLDGVDAFPPSARVTDLACRVYRTDQGPAAVPSANDLIDVIRERSGTAR</sequence>
<gene>
    <name evidence="1" type="ORF">E3O32_04240</name>
</gene>
<organism evidence="1 2">
    <name type="scientific">Cryobacterium mannosilyticum</name>
    <dbReference type="NCBI Taxonomy" id="1259190"/>
    <lineage>
        <taxon>Bacteria</taxon>
        <taxon>Bacillati</taxon>
        <taxon>Actinomycetota</taxon>
        <taxon>Actinomycetes</taxon>
        <taxon>Micrococcales</taxon>
        <taxon>Microbacteriaceae</taxon>
        <taxon>Cryobacterium</taxon>
    </lineage>
</organism>
<dbReference type="Proteomes" id="UP000297643">
    <property type="component" value="Unassembled WGS sequence"/>
</dbReference>
<dbReference type="RefSeq" id="WP_134507288.1">
    <property type="nucleotide sequence ID" value="NZ_SOFM01000010.1"/>
</dbReference>
<comment type="caution">
    <text evidence="1">The sequence shown here is derived from an EMBL/GenBank/DDBJ whole genome shotgun (WGS) entry which is preliminary data.</text>
</comment>
<proteinExistence type="predicted"/>
<protein>
    <submittedName>
        <fullName evidence="1">Thioredoxin family protein</fullName>
    </submittedName>
</protein>
<evidence type="ECO:0000313" key="2">
    <source>
        <dbReference type="Proteomes" id="UP000297643"/>
    </source>
</evidence>